<accession>A0ABU7AQX0</accession>
<dbReference type="PANTHER" id="PTHR36981:SF1">
    <property type="entry name" value="P2X PURINORECEPTOR 7 INTRACELLULAR DOMAIN-CONTAINING PROTEIN"/>
    <property type="match status" value="1"/>
</dbReference>
<feature type="non-terminal residue" evidence="2">
    <location>
        <position position="199"/>
    </location>
</feature>
<reference evidence="2 3" key="1">
    <citation type="submission" date="2021-07" db="EMBL/GenBank/DDBJ databases">
        <authorList>
            <person name="Palmer J.M."/>
        </authorList>
    </citation>
    <scope>NUCLEOTIDE SEQUENCE [LARGE SCALE GENOMIC DNA]</scope>
    <source>
        <strain evidence="2 3">AT_MEX2019</strain>
        <tissue evidence="2">Muscle</tissue>
    </source>
</reference>
<evidence type="ECO:0000313" key="3">
    <source>
        <dbReference type="Proteomes" id="UP001345963"/>
    </source>
</evidence>
<evidence type="ECO:0000256" key="1">
    <source>
        <dbReference type="SAM" id="MobiDB-lite"/>
    </source>
</evidence>
<keyword evidence="3" id="KW-1185">Reference proteome</keyword>
<dbReference type="Proteomes" id="UP001345963">
    <property type="component" value="Unassembled WGS sequence"/>
</dbReference>
<evidence type="ECO:0000313" key="2">
    <source>
        <dbReference type="EMBL" id="MED6240260.1"/>
    </source>
</evidence>
<name>A0ABU7AQX0_9TELE</name>
<comment type="caution">
    <text evidence="2">The sequence shown here is derived from an EMBL/GenBank/DDBJ whole genome shotgun (WGS) entry which is preliminary data.</text>
</comment>
<sequence>MTEHSGQPDPAEALQRTVSEHGHLIQAHGSTLCSLLDQQRQVSQQLEQLTALMQHTLGVMPASPPEGAEAPPESQHLPHSREVVCPSPEKFSGESALKTMTNTSTINFKFASAQRERKMPQPNTCKQQLCYPLAPARFIQSQGCKCGLCVIMTTQEERIYCQEQDKVMQKIPGSAMCITSHHNFPVLCLNEDVLYLTYK</sequence>
<dbReference type="PANTHER" id="PTHR36981">
    <property type="entry name" value="ZGC:195170"/>
    <property type="match status" value="1"/>
</dbReference>
<organism evidence="2 3">
    <name type="scientific">Ataeniobius toweri</name>
    <dbReference type="NCBI Taxonomy" id="208326"/>
    <lineage>
        <taxon>Eukaryota</taxon>
        <taxon>Metazoa</taxon>
        <taxon>Chordata</taxon>
        <taxon>Craniata</taxon>
        <taxon>Vertebrata</taxon>
        <taxon>Euteleostomi</taxon>
        <taxon>Actinopterygii</taxon>
        <taxon>Neopterygii</taxon>
        <taxon>Teleostei</taxon>
        <taxon>Neoteleostei</taxon>
        <taxon>Acanthomorphata</taxon>
        <taxon>Ovalentaria</taxon>
        <taxon>Atherinomorphae</taxon>
        <taxon>Cyprinodontiformes</taxon>
        <taxon>Goodeidae</taxon>
        <taxon>Ataeniobius</taxon>
    </lineage>
</organism>
<dbReference type="EMBL" id="JAHUTI010023459">
    <property type="protein sequence ID" value="MED6240260.1"/>
    <property type="molecule type" value="Genomic_DNA"/>
</dbReference>
<protein>
    <submittedName>
        <fullName evidence="2">Uncharacterized protein</fullName>
    </submittedName>
</protein>
<feature type="compositionally biased region" description="Low complexity" evidence="1">
    <location>
        <begin position="65"/>
        <end position="74"/>
    </location>
</feature>
<proteinExistence type="predicted"/>
<feature type="region of interest" description="Disordered" evidence="1">
    <location>
        <begin position="60"/>
        <end position="80"/>
    </location>
</feature>
<gene>
    <name evidence="2" type="ORF">ATANTOWER_018295</name>
</gene>